<comment type="caution">
    <text evidence="1">The sequence shown here is derived from an EMBL/GenBank/DDBJ whole genome shotgun (WGS) entry which is preliminary data.</text>
</comment>
<sequence length="316" mass="33407">MDPQIVSVGIGRLPGGHGFRVLRHRPPGLRSLWQLDGQRLAAGVRGVAVELHDIAGPIRPLLELPVSSLSPSSSLVTRAEQGQQRPLCAGLQVQNWDCDLRRGVLGAGRMEVGSLGMLIGRGDETLIVSNNHVLAGQNRGQIGDRVAQPGGASLATDGVIAHLERFVELRPSPLGATPARANVVWNRVDAAVARLAAGVGWQPGYLPHYQLPQLRRLANPVIGEEVFKVGRTTGLRRGRIVSVGDRLGPIGYSLGACWFEGSFTIEGLGGRAFSEGGDSGAVVVRSDGEVVGLIYAGNGVETFACPITEVLRALEL</sequence>
<dbReference type="Pfam" id="PF13365">
    <property type="entry name" value="Trypsin_2"/>
    <property type="match status" value="1"/>
</dbReference>
<dbReference type="InterPro" id="IPR009003">
    <property type="entry name" value="Peptidase_S1_PA"/>
</dbReference>
<protein>
    <submittedName>
        <fullName evidence="1">Uncharacterized protein</fullName>
    </submittedName>
</protein>
<dbReference type="Gene3D" id="2.40.10.10">
    <property type="entry name" value="Trypsin-like serine proteases"/>
    <property type="match status" value="1"/>
</dbReference>
<gene>
    <name evidence="1" type="ORF">ENSA5_07010</name>
</gene>
<evidence type="ECO:0000313" key="1">
    <source>
        <dbReference type="EMBL" id="PRQ04470.1"/>
    </source>
</evidence>
<organism evidence="1 2">
    <name type="scientific">Enhygromyxa salina</name>
    <dbReference type="NCBI Taxonomy" id="215803"/>
    <lineage>
        <taxon>Bacteria</taxon>
        <taxon>Pseudomonadati</taxon>
        <taxon>Myxococcota</taxon>
        <taxon>Polyangia</taxon>
        <taxon>Nannocystales</taxon>
        <taxon>Nannocystaceae</taxon>
        <taxon>Enhygromyxa</taxon>
    </lineage>
</organism>
<dbReference type="RefSeq" id="WP_106390149.1">
    <property type="nucleotide sequence ID" value="NZ_PVNK01000037.1"/>
</dbReference>
<proteinExistence type="predicted"/>
<accession>A0A2S9YH91</accession>
<name>A0A2S9YH91_9BACT</name>
<dbReference type="SUPFAM" id="SSF50494">
    <property type="entry name" value="Trypsin-like serine proteases"/>
    <property type="match status" value="1"/>
</dbReference>
<dbReference type="InterPro" id="IPR043504">
    <property type="entry name" value="Peptidase_S1_PA_chymotrypsin"/>
</dbReference>
<dbReference type="EMBL" id="PVNK01000037">
    <property type="protein sequence ID" value="PRQ04470.1"/>
    <property type="molecule type" value="Genomic_DNA"/>
</dbReference>
<evidence type="ECO:0000313" key="2">
    <source>
        <dbReference type="Proteomes" id="UP000237968"/>
    </source>
</evidence>
<dbReference type="Proteomes" id="UP000237968">
    <property type="component" value="Unassembled WGS sequence"/>
</dbReference>
<keyword evidence="2" id="KW-1185">Reference proteome</keyword>
<dbReference type="AlphaFoldDB" id="A0A2S9YH91"/>
<reference evidence="1 2" key="1">
    <citation type="submission" date="2018-03" db="EMBL/GenBank/DDBJ databases">
        <title>Draft Genome Sequences of the Obligatory Marine Myxobacteria Enhygromyxa salina SWB005.</title>
        <authorList>
            <person name="Poehlein A."/>
            <person name="Moghaddam J.A."/>
            <person name="Harms H."/>
            <person name="Alanjari M."/>
            <person name="Koenig G.M."/>
            <person name="Daniel R."/>
            <person name="Schaeberle T.F."/>
        </authorList>
    </citation>
    <scope>NUCLEOTIDE SEQUENCE [LARGE SCALE GENOMIC DNA]</scope>
    <source>
        <strain evidence="1 2">SWB005</strain>
    </source>
</reference>